<organism evidence="1 2">
    <name type="scientific">Kingdonia uniflora</name>
    <dbReference type="NCBI Taxonomy" id="39325"/>
    <lineage>
        <taxon>Eukaryota</taxon>
        <taxon>Viridiplantae</taxon>
        <taxon>Streptophyta</taxon>
        <taxon>Embryophyta</taxon>
        <taxon>Tracheophyta</taxon>
        <taxon>Spermatophyta</taxon>
        <taxon>Magnoliopsida</taxon>
        <taxon>Ranunculales</taxon>
        <taxon>Circaeasteraceae</taxon>
        <taxon>Kingdonia</taxon>
    </lineage>
</organism>
<dbReference type="EMBL" id="JACGCM010002254">
    <property type="protein sequence ID" value="KAF6142458.1"/>
    <property type="molecule type" value="Genomic_DNA"/>
</dbReference>
<evidence type="ECO:0000313" key="2">
    <source>
        <dbReference type="Proteomes" id="UP000541444"/>
    </source>
</evidence>
<reference evidence="1 2" key="1">
    <citation type="journal article" date="2020" name="IScience">
        <title>Genome Sequencing of the Endangered Kingdonia uniflora (Circaeasteraceae, Ranunculales) Reveals Potential Mechanisms of Evolutionary Specialization.</title>
        <authorList>
            <person name="Sun Y."/>
            <person name="Deng T."/>
            <person name="Zhang A."/>
            <person name="Moore M.J."/>
            <person name="Landis J.B."/>
            <person name="Lin N."/>
            <person name="Zhang H."/>
            <person name="Zhang X."/>
            <person name="Huang J."/>
            <person name="Zhang X."/>
            <person name="Sun H."/>
            <person name="Wang H."/>
        </authorList>
    </citation>
    <scope>NUCLEOTIDE SEQUENCE [LARGE SCALE GENOMIC DNA]</scope>
    <source>
        <strain evidence="1">TB1705</strain>
        <tissue evidence="1">Leaf</tissue>
    </source>
</reference>
<dbReference type="PANTHER" id="PTHR35764:SF1">
    <property type="entry name" value="PROTEIN SHORTAGE IN CHIASMATA 1"/>
    <property type="match status" value="1"/>
</dbReference>
<gene>
    <name evidence="1" type="ORF">GIB67_039422</name>
</gene>
<name>A0A7J7LIU2_9MAGN</name>
<evidence type="ECO:0000313" key="1">
    <source>
        <dbReference type="EMBL" id="KAF6142458.1"/>
    </source>
</evidence>
<protein>
    <submittedName>
        <fullName evidence="1">Uncharacterized protein</fullName>
    </submittedName>
</protein>
<sequence>MLIYQYLQKSASVPYEDGDVKVKRPDGSEEKKGKRSLNAIQFETPELNFILEEQDVNVFDDVQQQALSGIPQLELPLVEPTLMCLNVVLEMEFRGSRKITQVIAGNSKEKSEGVYFSQISSVHFQEVHTLDVDTCHSFEVFFGIQTTKESETCEQMLPEGMESFYESIISHEPALVDGSFKSLPMPHLPNDNEIWLLSSVVEGILSDLKPHPPSASDGIYLDWHLLQEDRCSNENCSTYWNIFEEIDYITVRCLLAMICCN</sequence>
<dbReference type="PANTHER" id="PTHR35764">
    <property type="entry name" value="PROTEIN SHORTAGE IN CHIASMATA 1"/>
    <property type="match status" value="1"/>
</dbReference>
<dbReference type="AlphaFoldDB" id="A0A7J7LIU2"/>
<dbReference type="GO" id="GO:0000712">
    <property type="term" value="P:resolution of meiotic recombination intermediates"/>
    <property type="evidence" value="ECO:0007669"/>
    <property type="project" value="TreeGrafter"/>
</dbReference>
<dbReference type="OrthoDB" id="2018152at2759"/>
<dbReference type="Proteomes" id="UP000541444">
    <property type="component" value="Unassembled WGS sequence"/>
</dbReference>
<accession>A0A7J7LIU2</accession>
<dbReference type="InterPro" id="IPR038824">
    <property type="entry name" value="SHOC1-like"/>
</dbReference>
<keyword evidence="2" id="KW-1185">Reference proteome</keyword>
<comment type="caution">
    <text evidence="1">The sequence shown here is derived from an EMBL/GenBank/DDBJ whole genome shotgun (WGS) entry which is preliminary data.</text>
</comment>
<proteinExistence type="predicted"/>